<evidence type="ECO:0000313" key="3">
    <source>
        <dbReference type="Proteomes" id="UP001629244"/>
    </source>
</evidence>
<dbReference type="Pfam" id="PF05134">
    <property type="entry name" value="T2SSL"/>
    <property type="match status" value="1"/>
</dbReference>
<reference evidence="2 3" key="1">
    <citation type="submission" date="2024-06" db="EMBL/GenBank/DDBJ databases">
        <authorList>
            <person name="Kaempfer P."/>
            <person name="Viver T."/>
        </authorList>
    </citation>
    <scope>NUCLEOTIDE SEQUENCE [LARGE SCALE GENOMIC DNA]</scope>
    <source>
        <strain evidence="2 3">ST-64</strain>
    </source>
</reference>
<dbReference type="Gene3D" id="3.30.420.380">
    <property type="match status" value="1"/>
</dbReference>
<proteinExistence type="predicted"/>
<organism evidence="2 3">
    <name type="scientific">Sphingomonas plantiphila</name>
    <dbReference type="NCBI Taxonomy" id="3163295"/>
    <lineage>
        <taxon>Bacteria</taxon>
        <taxon>Pseudomonadati</taxon>
        <taxon>Pseudomonadota</taxon>
        <taxon>Alphaproteobacteria</taxon>
        <taxon>Sphingomonadales</taxon>
        <taxon>Sphingomonadaceae</taxon>
        <taxon>Sphingomonas</taxon>
    </lineage>
</organism>
<comment type="caution">
    <text evidence="2">The sequence shown here is derived from an EMBL/GenBank/DDBJ whole genome shotgun (WGS) entry which is preliminary data.</text>
</comment>
<evidence type="ECO:0000313" key="2">
    <source>
        <dbReference type="EMBL" id="MFL9842655.1"/>
    </source>
</evidence>
<dbReference type="InterPro" id="IPR007812">
    <property type="entry name" value="T2SS_protein-GspL"/>
</dbReference>
<protein>
    <submittedName>
        <fullName evidence="2">Type II secretion system protein GspL</fullName>
    </submittedName>
</protein>
<dbReference type="InterPro" id="IPR043129">
    <property type="entry name" value="ATPase_NBD"/>
</dbReference>
<keyword evidence="3" id="KW-1185">Reference proteome</keyword>
<sequence length="363" mass="37040">MTGQPISEFADVPSGGVWTLAGGRPIIAEPDGPATMLVPGESVLLLAVDLPVASRAKRIEALPFAIEDRIADPIESVHLAIGAEIAPRKYLVAVVRHAQMVEWVEAAEVAGLGHAALVPDPLALPMPGPAEWCAEAGDGRVVVRSGDGTGFAAPTALVGPAWEAAGRPRIWNLGAAPIGELPQQPYSGGGGGLAERLMQPALDLRQGIYARRAVVGSSWLKRFAWIAAAGIAAHTVIAAADAVMLRVIAERRAEDVRTAVAQAAPGTPLNGDLERTVVEMLPAPGAPPGGFVPAVTQLSRALAPLSSAVTARAMRFEGSALVLEVEPGAPDLAARIRGALQAAGVSGQVAAGADGAIRVSIAA</sequence>
<dbReference type="EMBL" id="JBELQC010000003">
    <property type="protein sequence ID" value="MFL9842655.1"/>
    <property type="molecule type" value="Genomic_DNA"/>
</dbReference>
<gene>
    <name evidence="2" type="primary">gspL</name>
    <name evidence="2" type="ORF">ABS767_16915</name>
</gene>
<evidence type="ECO:0000259" key="1">
    <source>
        <dbReference type="Pfam" id="PF05134"/>
    </source>
</evidence>
<dbReference type="NCBIfam" id="TIGR01709">
    <property type="entry name" value="typeII_sec_gspL"/>
    <property type="match status" value="1"/>
</dbReference>
<name>A0ABW8YU20_9SPHN</name>
<dbReference type="CDD" id="cd24017">
    <property type="entry name" value="ASKHA_T2SSL_N"/>
    <property type="match status" value="1"/>
</dbReference>
<dbReference type="Proteomes" id="UP001629244">
    <property type="component" value="Unassembled WGS sequence"/>
</dbReference>
<dbReference type="InterPro" id="IPR024230">
    <property type="entry name" value="GspL_cyto_dom"/>
</dbReference>
<feature type="domain" description="GspL cytoplasmic actin-ATPase-like" evidence="1">
    <location>
        <begin position="28"/>
        <end position="210"/>
    </location>
</feature>
<dbReference type="SUPFAM" id="SSF53067">
    <property type="entry name" value="Actin-like ATPase domain"/>
    <property type="match status" value="1"/>
</dbReference>
<dbReference type="PIRSF" id="PIRSF015761">
    <property type="entry name" value="Protein_L"/>
    <property type="match status" value="1"/>
</dbReference>
<dbReference type="RefSeq" id="WP_408080504.1">
    <property type="nucleotide sequence ID" value="NZ_JBELQC010000003.1"/>
</dbReference>
<accession>A0ABW8YU20</accession>